<dbReference type="SUPFAM" id="SSF54001">
    <property type="entry name" value="Cysteine proteinases"/>
    <property type="match status" value="1"/>
</dbReference>
<dbReference type="Pfam" id="PF00271">
    <property type="entry name" value="Helicase_C"/>
    <property type="match status" value="1"/>
</dbReference>
<evidence type="ECO:0000313" key="10">
    <source>
        <dbReference type="EMBL" id="TQD85977.1"/>
    </source>
</evidence>
<evidence type="ECO:0000256" key="4">
    <source>
        <dbReference type="ARBA" id="ARBA00022806"/>
    </source>
</evidence>
<evidence type="ECO:0000256" key="3">
    <source>
        <dbReference type="ARBA" id="ARBA00022801"/>
    </source>
</evidence>
<keyword evidence="2" id="KW-0547">Nucleotide-binding</keyword>
<dbReference type="Pfam" id="PF00270">
    <property type="entry name" value="DEAD"/>
    <property type="match status" value="1"/>
</dbReference>
<dbReference type="Gene3D" id="3.10.450.10">
    <property type="match status" value="1"/>
</dbReference>
<dbReference type="GO" id="GO:0003723">
    <property type="term" value="F:RNA binding"/>
    <property type="evidence" value="ECO:0007669"/>
    <property type="project" value="UniProtKB-KW"/>
</dbReference>
<dbReference type="SUPFAM" id="SSF52540">
    <property type="entry name" value="P-loop containing nucleoside triphosphate hydrolases"/>
    <property type="match status" value="2"/>
</dbReference>
<dbReference type="PROSITE" id="PS51192">
    <property type="entry name" value="HELICASE_ATP_BIND_1"/>
    <property type="match status" value="1"/>
</dbReference>
<feature type="domain" description="Helicase C-terminal" evidence="9">
    <location>
        <begin position="485"/>
        <end position="649"/>
    </location>
</feature>
<feature type="compositionally biased region" description="Acidic residues" evidence="7">
    <location>
        <begin position="789"/>
        <end position="809"/>
    </location>
</feature>
<dbReference type="InterPro" id="IPR014001">
    <property type="entry name" value="Helicase_ATP-bd"/>
</dbReference>
<evidence type="ECO:0000256" key="5">
    <source>
        <dbReference type="ARBA" id="ARBA00022840"/>
    </source>
</evidence>
<feature type="domain" description="Helicase ATP-binding" evidence="8">
    <location>
        <begin position="299"/>
        <end position="473"/>
    </location>
</feature>
<reference evidence="10 11" key="1">
    <citation type="journal article" date="2019" name="G3 (Bethesda)">
        <title>Sequencing of a Wild Apple (Malus baccata) Genome Unravels the Differences Between Cultivated and Wild Apple Species Regarding Disease Resistance and Cold Tolerance.</title>
        <authorList>
            <person name="Chen X."/>
        </authorList>
    </citation>
    <scope>NUCLEOTIDE SEQUENCE [LARGE SCALE GENOMIC DNA]</scope>
    <source>
        <strain evidence="11">cv. Shandingzi</strain>
        <tissue evidence="10">Leaves</tissue>
    </source>
</reference>
<proteinExistence type="predicted"/>
<dbReference type="GO" id="GO:0006508">
    <property type="term" value="P:proteolysis"/>
    <property type="evidence" value="ECO:0007669"/>
    <property type="project" value="InterPro"/>
</dbReference>
<dbReference type="InterPro" id="IPR027417">
    <property type="entry name" value="P-loop_NTPase"/>
</dbReference>
<dbReference type="STRING" id="106549.A0A540LHM9"/>
<keyword evidence="5" id="KW-0067">ATP-binding</keyword>
<sequence>MRTGGSAPAILSLESIARGVFDERAVKDRMDVIKKDREDVLVGMGKMHPDCDISVVDALRYACRFGLPLEEDWPFGQPAPVRPLDKLHKFMVRDYRELEGADEVSIKHMLKQFPLLCEAYLSDAIHEYKADTIYTREDNRRRRKIELHAMVLVGWGCDVEGKEYYIVMSNWGREWGDEGYGYLEKELIDAVLDAVGGGATGGCRRSARLAQHYDAGAAQGTAAGVNESRRQRRKITAQGTAAEVKQSRRQWRKIAAQGGTPDTQDHHKMEITTDGTSYTPEDVEEYRLRRPTPIQAQVWPMDLEDHDLIGIAQPGSGKMLAYLIPAILHVNSQPKRSRGGDGPIVLILTPTIQRAEQIQQEGAKFAAAYNIKVLSGLHLLKHENSGQTCGGGILIDTLSSLLVLLKSKSTNLKSVTYLVLDGADWMLSDTHESQIRNILSEIRSDCQKSFWSTGWPEEVDKRAKLFLHNSCKVQIVCPDLKVTPPVDQIVYVLTEDQKYSKLVALLYGISDGSRVVIFMDTKKGRESHDQIALQLCTAGLPAASFHENKSQAERIGITSKFQAGKIPIMIATDVAARVLDLKDVKYVINYDFPGSLDDYVYHIDRFGSAAAGGTAYTFFTAANAGCAKELTILLKKAGQYVSSELEQLGRDVTYPGTYIPRTWRWEANNKMTGYGHFSPMYLPYPNTKKHACYALEEIRKIKGLQAHFVRVVEAYEFSTLCFFVSMTYLTFEAADPATYEKKIYRAIVVKASGKKDLMLFGMVNSDGLLSKMHDIREGVEYPIYSIWREDDEDDEDDEVEEDDDEDDDE</sequence>
<comment type="caution">
    <text evidence="10">The sequence shown here is derived from an EMBL/GenBank/DDBJ whole genome shotgun (WGS) entry which is preliminary data.</text>
</comment>
<dbReference type="PANTHER" id="PTHR47958">
    <property type="entry name" value="ATP-DEPENDENT RNA HELICASE DBP3"/>
    <property type="match status" value="1"/>
</dbReference>
<dbReference type="Proteomes" id="UP000315295">
    <property type="component" value="Unassembled WGS sequence"/>
</dbReference>
<keyword evidence="4" id="KW-0347">Helicase</keyword>
<evidence type="ECO:0000256" key="7">
    <source>
        <dbReference type="SAM" id="MobiDB-lite"/>
    </source>
</evidence>
<dbReference type="Gene3D" id="3.40.50.300">
    <property type="entry name" value="P-loop containing nucleotide triphosphate hydrolases"/>
    <property type="match status" value="2"/>
</dbReference>
<dbReference type="CDD" id="cd18787">
    <property type="entry name" value="SF2_C_DEAD"/>
    <property type="match status" value="1"/>
</dbReference>
<dbReference type="SMART" id="SM00487">
    <property type="entry name" value="DEXDc"/>
    <property type="match status" value="1"/>
</dbReference>
<evidence type="ECO:0000256" key="2">
    <source>
        <dbReference type="ARBA" id="ARBA00022741"/>
    </source>
</evidence>
<dbReference type="AlphaFoldDB" id="A0A540LHM9"/>
<evidence type="ECO:0000256" key="6">
    <source>
        <dbReference type="ARBA" id="ARBA00022884"/>
    </source>
</evidence>
<evidence type="ECO:0000259" key="9">
    <source>
        <dbReference type="PROSITE" id="PS51194"/>
    </source>
</evidence>
<dbReference type="EMBL" id="VIEB01000581">
    <property type="protein sequence ID" value="TQD85977.1"/>
    <property type="molecule type" value="Genomic_DNA"/>
</dbReference>
<organism evidence="10 11">
    <name type="scientific">Malus baccata</name>
    <name type="common">Siberian crab apple</name>
    <name type="synonym">Pyrus baccata</name>
    <dbReference type="NCBI Taxonomy" id="106549"/>
    <lineage>
        <taxon>Eukaryota</taxon>
        <taxon>Viridiplantae</taxon>
        <taxon>Streptophyta</taxon>
        <taxon>Embryophyta</taxon>
        <taxon>Tracheophyta</taxon>
        <taxon>Spermatophyta</taxon>
        <taxon>Magnoliopsida</taxon>
        <taxon>eudicotyledons</taxon>
        <taxon>Gunneridae</taxon>
        <taxon>Pentapetalae</taxon>
        <taxon>rosids</taxon>
        <taxon>fabids</taxon>
        <taxon>Rosales</taxon>
        <taxon>Rosaceae</taxon>
        <taxon>Amygdaloideae</taxon>
        <taxon>Maleae</taxon>
        <taxon>Malus</taxon>
    </lineage>
</organism>
<dbReference type="InterPro" id="IPR000668">
    <property type="entry name" value="Peptidase_C1A_C"/>
</dbReference>
<protein>
    <recommendedName>
        <fullName evidence="1">RNA helicase</fullName>
        <ecNumber evidence="1">3.6.4.13</ecNumber>
    </recommendedName>
</protein>
<dbReference type="PROSITE" id="PS51194">
    <property type="entry name" value="HELICASE_CTER"/>
    <property type="match status" value="1"/>
</dbReference>
<evidence type="ECO:0000256" key="1">
    <source>
        <dbReference type="ARBA" id="ARBA00012552"/>
    </source>
</evidence>
<dbReference type="InterPro" id="IPR011545">
    <property type="entry name" value="DEAD/DEAH_box_helicase_dom"/>
</dbReference>
<keyword evidence="6" id="KW-0694">RNA-binding</keyword>
<feature type="region of interest" description="Disordered" evidence="7">
    <location>
        <begin position="788"/>
        <end position="809"/>
    </location>
</feature>
<evidence type="ECO:0000259" key="8">
    <source>
        <dbReference type="PROSITE" id="PS51192"/>
    </source>
</evidence>
<keyword evidence="11" id="KW-1185">Reference proteome</keyword>
<dbReference type="InterPro" id="IPR038765">
    <property type="entry name" value="Papain-like_cys_pep_sf"/>
</dbReference>
<evidence type="ECO:0000313" key="11">
    <source>
        <dbReference type="Proteomes" id="UP000315295"/>
    </source>
</evidence>
<dbReference type="CDD" id="cd02619">
    <property type="entry name" value="Peptidase_C1"/>
    <property type="match status" value="1"/>
</dbReference>
<dbReference type="Pfam" id="PF00112">
    <property type="entry name" value="Peptidase_C1"/>
    <property type="match status" value="1"/>
</dbReference>
<dbReference type="SMART" id="SM00490">
    <property type="entry name" value="HELICc"/>
    <property type="match status" value="1"/>
</dbReference>
<dbReference type="EC" id="3.6.4.13" evidence="1"/>
<dbReference type="InterPro" id="IPR001650">
    <property type="entry name" value="Helicase_C-like"/>
</dbReference>
<accession>A0A540LHM9</accession>
<gene>
    <name evidence="10" type="ORF">C1H46_028456</name>
</gene>
<keyword evidence="3" id="KW-0378">Hydrolase</keyword>
<dbReference type="GO" id="GO:0005524">
    <property type="term" value="F:ATP binding"/>
    <property type="evidence" value="ECO:0007669"/>
    <property type="project" value="UniProtKB-KW"/>
</dbReference>
<dbReference type="GO" id="GO:0008234">
    <property type="term" value="F:cysteine-type peptidase activity"/>
    <property type="evidence" value="ECO:0007669"/>
    <property type="project" value="InterPro"/>
</dbReference>
<dbReference type="GO" id="GO:0003724">
    <property type="term" value="F:RNA helicase activity"/>
    <property type="evidence" value="ECO:0007669"/>
    <property type="project" value="UniProtKB-EC"/>
</dbReference>
<dbReference type="Gene3D" id="3.90.70.10">
    <property type="entry name" value="Cysteine proteinases"/>
    <property type="match status" value="1"/>
</dbReference>
<feature type="region of interest" description="Disordered" evidence="7">
    <location>
        <begin position="218"/>
        <end position="277"/>
    </location>
</feature>
<name>A0A540LHM9_MALBA</name>